<evidence type="ECO:0000256" key="8">
    <source>
        <dbReference type="ARBA" id="ARBA00023136"/>
    </source>
</evidence>
<feature type="transmembrane region" description="Helical" evidence="9">
    <location>
        <begin position="30"/>
        <end position="47"/>
    </location>
</feature>
<feature type="transmembrane region" description="Helical" evidence="9">
    <location>
        <begin position="338"/>
        <end position="357"/>
    </location>
</feature>
<accession>A0ABV6PZ03</accession>
<keyword evidence="3" id="KW-0050">Antiport</keyword>
<dbReference type="Pfam" id="PF00999">
    <property type="entry name" value="Na_H_Exchanger"/>
    <property type="match status" value="1"/>
</dbReference>
<feature type="transmembrane region" description="Helical" evidence="9">
    <location>
        <begin position="274"/>
        <end position="292"/>
    </location>
</feature>
<dbReference type="Proteomes" id="UP001589830">
    <property type="component" value="Unassembled WGS sequence"/>
</dbReference>
<organism evidence="11 12">
    <name type="scientific">Thermus composti</name>
    <dbReference type="NCBI Taxonomy" id="532059"/>
    <lineage>
        <taxon>Bacteria</taxon>
        <taxon>Thermotogati</taxon>
        <taxon>Deinococcota</taxon>
        <taxon>Deinococci</taxon>
        <taxon>Thermales</taxon>
        <taxon>Thermaceae</taxon>
        <taxon>Thermus</taxon>
    </lineage>
</organism>
<protein>
    <submittedName>
        <fullName evidence="11">Potassium/proton antiporter</fullName>
    </submittedName>
</protein>
<keyword evidence="6 9" id="KW-1133">Transmembrane helix</keyword>
<keyword evidence="4" id="KW-1003">Cell membrane</keyword>
<comment type="caution">
    <text evidence="11">The sequence shown here is derived from an EMBL/GenBank/DDBJ whole genome shotgun (WGS) entry which is preliminary data.</text>
</comment>
<comment type="subcellular location">
    <subcellularLocation>
        <location evidence="1">Cell membrane</location>
        <topology evidence="1">Multi-pass membrane protein</topology>
    </subcellularLocation>
</comment>
<name>A0ABV6PZ03_9DEIN</name>
<dbReference type="NCBIfam" id="NF003716">
    <property type="entry name" value="PRK05326.1-3"/>
    <property type="match status" value="1"/>
</dbReference>
<sequence>MASTSADLFLFGSSVLLLLSILLNRVSQRFGIPALLFFLALGMLAGSDGPGGIYFDDARLAQGLGVMALAFILFSGGLDTEWTRVRPVFWPGMVLATLGVVLTSLLVGLFASLVLGFPPLLGFLLGAIPSSTDAAAVFSILRAQGVRLRERLKALLELESGMNDPMAVLLTVGFIALLQGGARPGDLVWMGLKQLGLGLALGYALGRVIAWAWDRFGFQYRGLRLLLSFALVLFTYGFTAVLGGSGFVAVYVAGLVVGNASLKHKDELLLFHDGVAWIMQVVMFLVLGLLVFPSQLPGVALQGTLVALFLMFVARPLAVALCLLPFRRSWSWREILLVGWVGLRGAVPIVLATYPLLAGVPEAHTLFNLVFFIVLFSVAIQGPTLGLAARWLGLEKEAEDADS</sequence>
<evidence type="ECO:0000313" key="12">
    <source>
        <dbReference type="Proteomes" id="UP001589830"/>
    </source>
</evidence>
<evidence type="ECO:0000256" key="4">
    <source>
        <dbReference type="ARBA" id="ARBA00022475"/>
    </source>
</evidence>
<dbReference type="PANTHER" id="PTHR32507">
    <property type="entry name" value="NA(+)/H(+) ANTIPORTER 1"/>
    <property type="match status" value="1"/>
</dbReference>
<keyword evidence="8 9" id="KW-0472">Membrane</keyword>
<evidence type="ECO:0000256" key="7">
    <source>
        <dbReference type="ARBA" id="ARBA00023065"/>
    </source>
</evidence>
<feature type="transmembrane region" description="Helical" evidence="9">
    <location>
        <begin position="369"/>
        <end position="393"/>
    </location>
</feature>
<keyword evidence="5 9" id="KW-0812">Transmembrane</keyword>
<gene>
    <name evidence="11" type="ORF">ACFFFP_02660</name>
</gene>
<proteinExistence type="predicted"/>
<dbReference type="InterPro" id="IPR038770">
    <property type="entry name" value="Na+/solute_symporter_sf"/>
</dbReference>
<reference evidence="11 12" key="1">
    <citation type="submission" date="2024-09" db="EMBL/GenBank/DDBJ databases">
        <authorList>
            <person name="Sun Q."/>
            <person name="Mori K."/>
        </authorList>
    </citation>
    <scope>NUCLEOTIDE SEQUENCE [LARGE SCALE GENOMIC DNA]</scope>
    <source>
        <strain evidence="11 12">NCAIM B.02340</strain>
    </source>
</reference>
<dbReference type="PANTHER" id="PTHR32507:SF7">
    <property type="entry name" value="K(+)_H(+) ANTIPORTER NHAP2"/>
    <property type="match status" value="1"/>
</dbReference>
<evidence type="ECO:0000259" key="10">
    <source>
        <dbReference type="Pfam" id="PF00999"/>
    </source>
</evidence>
<feature type="transmembrane region" description="Helical" evidence="9">
    <location>
        <begin position="120"/>
        <end position="141"/>
    </location>
</feature>
<dbReference type="InterPro" id="IPR006153">
    <property type="entry name" value="Cation/H_exchanger_TM"/>
</dbReference>
<feature type="transmembrane region" description="Helical" evidence="9">
    <location>
        <begin position="59"/>
        <end position="76"/>
    </location>
</feature>
<feature type="transmembrane region" description="Helical" evidence="9">
    <location>
        <begin position="194"/>
        <end position="213"/>
    </location>
</feature>
<feature type="transmembrane region" description="Helical" evidence="9">
    <location>
        <begin position="225"/>
        <end position="254"/>
    </location>
</feature>
<feature type="transmembrane region" description="Helical" evidence="9">
    <location>
        <begin position="6"/>
        <end position="23"/>
    </location>
</feature>
<evidence type="ECO:0000256" key="9">
    <source>
        <dbReference type="SAM" id="Phobius"/>
    </source>
</evidence>
<evidence type="ECO:0000256" key="6">
    <source>
        <dbReference type="ARBA" id="ARBA00022989"/>
    </source>
</evidence>
<evidence type="ECO:0000256" key="1">
    <source>
        <dbReference type="ARBA" id="ARBA00004651"/>
    </source>
</evidence>
<dbReference type="RefSeq" id="WP_188845911.1">
    <property type="nucleotide sequence ID" value="NZ_BMPJ01000003.1"/>
</dbReference>
<keyword evidence="7" id="KW-0406">Ion transport</keyword>
<evidence type="ECO:0000256" key="2">
    <source>
        <dbReference type="ARBA" id="ARBA00022448"/>
    </source>
</evidence>
<keyword evidence="2" id="KW-0813">Transport</keyword>
<evidence type="ECO:0000256" key="5">
    <source>
        <dbReference type="ARBA" id="ARBA00022692"/>
    </source>
</evidence>
<feature type="transmembrane region" description="Helical" evidence="9">
    <location>
        <begin position="304"/>
        <end position="326"/>
    </location>
</feature>
<dbReference type="Gene3D" id="1.20.1530.20">
    <property type="match status" value="1"/>
</dbReference>
<keyword evidence="12" id="KW-1185">Reference proteome</keyword>
<dbReference type="EMBL" id="JBHLTW010000006">
    <property type="protein sequence ID" value="MFC0595083.1"/>
    <property type="molecule type" value="Genomic_DNA"/>
</dbReference>
<evidence type="ECO:0000256" key="3">
    <source>
        <dbReference type="ARBA" id="ARBA00022449"/>
    </source>
</evidence>
<feature type="domain" description="Cation/H+ exchanger transmembrane" evidence="10">
    <location>
        <begin position="17"/>
        <end position="389"/>
    </location>
</feature>
<evidence type="ECO:0000313" key="11">
    <source>
        <dbReference type="EMBL" id="MFC0595083.1"/>
    </source>
</evidence>
<feature type="transmembrane region" description="Helical" evidence="9">
    <location>
        <begin position="88"/>
        <end position="114"/>
    </location>
</feature>
<dbReference type="NCBIfam" id="NF003715">
    <property type="entry name" value="PRK05326.1-2"/>
    <property type="match status" value="1"/>
</dbReference>